<organism evidence="2">
    <name type="scientific">Heliothis virescens ascovirus 3j</name>
    <dbReference type="NCBI Taxonomy" id="1561067"/>
    <lineage>
        <taxon>Viruses</taxon>
        <taxon>Varidnaviria</taxon>
        <taxon>Bamfordvirae</taxon>
        <taxon>Nucleocytoviricota</taxon>
        <taxon>Megaviricetes</taxon>
        <taxon>Pimascovirales</taxon>
        <taxon>Pimascovirales incertae sedis</taxon>
        <taxon>Ascoviridae</taxon>
        <taxon>Ascovirus</taxon>
    </lineage>
</organism>
<dbReference type="Proteomes" id="UP000317522">
    <property type="component" value="Segment"/>
</dbReference>
<feature type="region of interest" description="Disordered" evidence="1">
    <location>
        <begin position="583"/>
        <end position="626"/>
    </location>
</feature>
<sequence>MISITHTPSTVALLSELAIKPRQFFTMSDEQLFGVGHDDLGFHSQRHNNFTQDHEVTLGAPTASRHMYLLTPPTTASTSTSISMYYDMNTTQLGYETSVRQGNSSTMVAYGQHHQQQVAVRHPTPPKKSINRYTANVTENESNSTIQSLDEFAKTATATAGLFGATPLIGTIAGQVKSPHDDRSNAISSAVTDALSSYVTFNNNTAGGCDGKRKQPSPVTTPSHSTDVRGCNGDDCNEVILENTVEEDVAVVASDGDHASLLLQKKSVGDDSAPVQHKTTTNPLASRVNKRRKTVTVANRVMFDDEVPSKLARRADDCDISDIISRLESVENVINAFNLRVAGIENLVLQTKVEFQNYMLTQANNTISNLSGGLPIHQSTPVVISPINAATVASSSAASAVDNVNVECPAVASHATTTTNVPVSVNTVQLVGKCNSEAIKCDLTPGPQKLMLYRLNSDPTKYRLFRKTPQLQEDLASYTKVCSIPTNEDNPDKTKKMIKDAILKRNRDICTPILEKQYEEATAKMLAEDPKKKPNINKGQQTRQCFNTHGAFTMVGTSLKLITATEEELKALVIECGIKSRETTNSPTAKSRTTGAGGRRKSVAASSRLVYLEESDEEMRTEDNQS</sequence>
<evidence type="ECO:0000256" key="1">
    <source>
        <dbReference type="SAM" id="MobiDB-lite"/>
    </source>
</evidence>
<name>A0A2Z5UZJ0_9VIRU</name>
<reference evidence="2" key="1">
    <citation type="submission" date="2017-10" db="EMBL/GenBank/DDBJ databases">
        <title>Ascovirus isolated from Spodoptera litura (Noctuidae: Lepidoptera) transmitted by generalist endoparasitoid Meteorus pulchricornis (Braconidae: Hymenoptera).</title>
        <authorList>
            <person name="Arai E."/>
            <person name="Ishii K."/>
            <person name="Ishii H."/>
            <person name="Kunimi Y."/>
            <person name="Inoue M.N."/>
            <person name="Makiyama N."/>
            <person name="Sagawa S."/>
            <person name="Nakai M."/>
        </authorList>
    </citation>
    <scope>NUCLEOTIDE SEQUENCE [LARGE SCALE GENOMIC DNA]</scope>
    <source>
        <strain evidence="2">ENT01</strain>
    </source>
</reference>
<evidence type="ECO:0000313" key="2">
    <source>
        <dbReference type="EMBL" id="BBB16587.1"/>
    </source>
</evidence>
<feature type="region of interest" description="Disordered" evidence="1">
    <location>
        <begin position="206"/>
        <end position="228"/>
    </location>
</feature>
<accession>A0A2Z5UZJ0</accession>
<protein>
    <submittedName>
        <fullName evidence="2">Uncharacterized protein</fullName>
    </submittedName>
</protein>
<dbReference type="EMBL" id="LC332918">
    <property type="protein sequence ID" value="BBB16587.1"/>
    <property type="molecule type" value="Genomic_DNA"/>
</dbReference>
<feature type="compositionally biased region" description="Polar residues" evidence="1">
    <location>
        <begin position="583"/>
        <end position="594"/>
    </location>
</feature>
<proteinExistence type="predicted"/>